<evidence type="ECO:0000313" key="1">
    <source>
        <dbReference type="EMBL" id="NDY58916.1"/>
    </source>
</evidence>
<name>A0A7K3NRU8_9BACT</name>
<evidence type="ECO:0000313" key="2">
    <source>
        <dbReference type="Proteomes" id="UP000469724"/>
    </source>
</evidence>
<sequence>MRFAWDEDKNTSNFYKHGLWLEDAWAVFQGPMTIRVDDRRDYGETRYVALGCLENTIVFLAYALRDGAVRVISMRRANKAERKIYEAEAQV</sequence>
<proteinExistence type="predicted"/>
<organism evidence="1 2">
    <name type="scientific">Desulfolutivibrio sulfodismutans</name>
    <dbReference type="NCBI Taxonomy" id="63561"/>
    <lineage>
        <taxon>Bacteria</taxon>
        <taxon>Pseudomonadati</taxon>
        <taxon>Thermodesulfobacteriota</taxon>
        <taxon>Desulfovibrionia</taxon>
        <taxon>Desulfovibrionales</taxon>
        <taxon>Desulfovibrionaceae</taxon>
        <taxon>Desulfolutivibrio</taxon>
    </lineage>
</organism>
<gene>
    <name evidence="1" type="ORF">G3N56_19445</name>
</gene>
<keyword evidence="2" id="KW-1185">Reference proteome</keyword>
<dbReference type="InterPro" id="IPR038573">
    <property type="entry name" value="BrnT_sf"/>
</dbReference>
<dbReference type="EMBL" id="JAAGRQ010000163">
    <property type="protein sequence ID" value="NDY58916.1"/>
    <property type="molecule type" value="Genomic_DNA"/>
</dbReference>
<dbReference type="AlphaFoldDB" id="A0A7K3NRU8"/>
<protein>
    <submittedName>
        <fullName evidence="1">BrnT family toxin</fullName>
    </submittedName>
</protein>
<accession>A0A7K3NRU8</accession>
<dbReference type="Proteomes" id="UP000469724">
    <property type="component" value="Unassembled WGS sequence"/>
</dbReference>
<dbReference type="RefSeq" id="WP_163303977.1">
    <property type="nucleotide sequence ID" value="NZ_JAAGRQ010000163.1"/>
</dbReference>
<dbReference type="InterPro" id="IPR007460">
    <property type="entry name" value="BrnT_toxin"/>
</dbReference>
<comment type="caution">
    <text evidence="1">The sequence shown here is derived from an EMBL/GenBank/DDBJ whole genome shotgun (WGS) entry which is preliminary data.</text>
</comment>
<dbReference type="Gene3D" id="3.10.450.530">
    <property type="entry name" value="Ribonuclease toxin, BrnT, of type II toxin-antitoxin system"/>
    <property type="match status" value="1"/>
</dbReference>
<dbReference type="Pfam" id="PF04365">
    <property type="entry name" value="BrnT_toxin"/>
    <property type="match status" value="1"/>
</dbReference>
<reference evidence="1 2" key="1">
    <citation type="submission" date="2020-02" db="EMBL/GenBank/DDBJ databases">
        <title>Comparative genomics of sulfur disproportionating microorganisms.</title>
        <authorList>
            <person name="Ward L.M."/>
            <person name="Bertran E."/>
            <person name="Johnston D.T."/>
        </authorList>
    </citation>
    <scope>NUCLEOTIDE SEQUENCE [LARGE SCALE GENOMIC DNA]</scope>
    <source>
        <strain evidence="1 2">DSM 3696</strain>
    </source>
</reference>